<evidence type="ECO:0000256" key="1">
    <source>
        <dbReference type="SAM" id="SignalP"/>
    </source>
</evidence>
<evidence type="ECO:0008006" key="4">
    <source>
        <dbReference type="Google" id="ProtNLM"/>
    </source>
</evidence>
<proteinExistence type="predicted"/>
<dbReference type="EMBL" id="LNYL01000022">
    <property type="protein sequence ID" value="KTD29715.1"/>
    <property type="molecule type" value="Genomic_DNA"/>
</dbReference>
<evidence type="ECO:0000313" key="2">
    <source>
        <dbReference type="EMBL" id="KTD29715.1"/>
    </source>
</evidence>
<sequence length="83" mass="8449">MKIKSTVAGLVVAATMLAVGPSQAAVCTTSTCGAWAVPASFSGTGWSMVPCGAVIQPAVTWQQYTSGRYAPPVTGRNTIFLGL</sequence>
<dbReference type="PATRIC" id="fig|466.6.peg.952"/>
<dbReference type="OrthoDB" id="5639154at2"/>
<organism evidence="2 3">
    <name type="scientific">Legionella maceachernii</name>
    <dbReference type="NCBI Taxonomy" id="466"/>
    <lineage>
        <taxon>Bacteria</taxon>
        <taxon>Pseudomonadati</taxon>
        <taxon>Pseudomonadota</taxon>
        <taxon>Gammaproteobacteria</taxon>
        <taxon>Legionellales</taxon>
        <taxon>Legionellaceae</taxon>
        <taxon>Legionella</taxon>
    </lineage>
</organism>
<feature type="chain" id="PRO_5006915384" description="Secreted protein" evidence="1">
    <location>
        <begin position="25"/>
        <end position="83"/>
    </location>
</feature>
<reference evidence="2 3" key="1">
    <citation type="submission" date="2015-11" db="EMBL/GenBank/DDBJ databases">
        <title>Genomic analysis of 38 Legionella species identifies large and diverse effector repertoires.</title>
        <authorList>
            <person name="Burstein D."/>
            <person name="Amaro F."/>
            <person name="Zusman T."/>
            <person name="Lifshitz Z."/>
            <person name="Cohen O."/>
            <person name="Gilbert J.A."/>
            <person name="Pupko T."/>
            <person name="Shuman H.A."/>
            <person name="Segal G."/>
        </authorList>
    </citation>
    <scope>NUCLEOTIDE SEQUENCE [LARGE SCALE GENOMIC DNA]</scope>
    <source>
        <strain evidence="2 3">PX-1-G2-E2</strain>
    </source>
</reference>
<name>A0A0W0WBU9_9GAMM</name>
<comment type="caution">
    <text evidence="2">The sequence shown here is derived from an EMBL/GenBank/DDBJ whole genome shotgun (WGS) entry which is preliminary data.</text>
</comment>
<dbReference type="RefSeq" id="WP_058451698.1">
    <property type="nucleotide sequence ID" value="NZ_CAAAIB010000003.1"/>
</dbReference>
<keyword evidence="3" id="KW-1185">Reference proteome</keyword>
<protein>
    <recommendedName>
        <fullName evidence="4">Secreted protein</fullName>
    </recommendedName>
</protein>
<keyword evidence="1" id="KW-0732">Signal</keyword>
<accession>A0A0W0WBU9</accession>
<evidence type="ECO:0000313" key="3">
    <source>
        <dbReference type="Proteomes" id="UP000054908"/>
    </source>
</evidence>
<gene>
    <name evidence="2" type="ORF">Lmac_0890</name>
</gene>
<dbReference type="Proteomes" id="UP000054908">
    <property type="component" value="Unassembled WGS sequence"/>
</dbReference>
<feature type="signal peptide" evidence="1">
    <location>
        <begin position="1"/>
        <end position="24"/>
    </location>
</feature>
<dbReference type="AlphaFoldDB" id="A0A0W0WBU9"/>